<evidence type="ECO:0000259" key="2">
    <source>
        <dbReference type="PROSITE" id="PS50838"/>
    </source>
</evidence>
<dbReference type="Ensembl" id="ENSPTIT00000000578.1">
    <property type="protein sequence ID" value="ENSPTIP00000000215.1"/>
    <property type="gene ID" value="ENSPTIG00000000552.1"/>
</dbReference>
<dbReference type="PROSITE" id="PS50838">
    <property type="entry name" value="MAGE"/>
    <property type="match status" value="1"/>
</dbReference>
<accession>A0A8C9J870</accession>
<dbReference type="Gene3D" id="1.10.10.1200">
    <property type="entry name" value="MAGE homology domain, winged helix WH1 motif"/>
    <property type="match status" value="1"/>
</dbReference>
<dbReference type="InterPro" id="IPR041899">
    <property type="entry name" value="MAGE_WH2"/>
</dbReference>
<dbReference type="GeneID" id="102963765"/>
<sequence length="342" mass="37282">MPRGHKSKLRAREKRRQARSGSQGLAGAQAAATEGEESTSSPVSGAAPLSSPAAGASQEPQKGQATTKPAGRVSRRRSKAGAKSQVKESKNSSQASTSAEKAPNDPLTRKVGMLMEFLLEKHNMKEPIMRASMLKIVTRRFKEHFPEILKRASEHLELVFGLELKEVKPNGLAYTLVSILDTTDDGSVSIGSGLPKSGLLIPLLGVIFLSGNQASEEDVWEFLNILGVYDGRKHSIFGDPRKLITQDLVQEKYLEYRQVPNSNPPRYEFLWGQRAHAETSKMKILEFLAKVHDTVPSAFPYHYAEALRDEEERARVQAAAGAASTARASARSRAASGRSAPP</sequence>
<name>A0A8C9J870_PANTA</name>
<evidence type="ECO:0000256" key="1">
    <source>
        <dbReference type="SAM" id="MobiDB-lite"/>
    </source>
</evidence>
<feature type="region of interest" description="Disordered" evidence="1">
    <location>
        <begin position="1"/>
        <end position="107"/>
    </location>
</feature>
<dbReference type="InterPro" id="IPR021072">
    <property type="entry name" value="MAGE_N"/>
</dbReference>
<dbReference type="GeneTree" id="ENSGT00940000155485"/>
<evidence type="ECO:0000313" key="3">
    <source>
        <dbReference type="Ensembl" id="ENSPTIP00000000215.1"/>
    </source>
</evidence>
<dbReference type="SMART" id="SM01373">
    <property type="entry name" value="MAGE"/>
    <property type="match status" value="1"/>
</dbReference>
<dbReference type="AlphaFoldDB" id="A0A8C9J870"/>
<organism evidence="3 4">
    <name type="scientific">Panthera tigris altaica</name>
    <name type="common">Siberian tiger</name>
    <dbReference type="NCBI Taxonomy" id="74533"/>
    <lineage>
        <taxon>Eukaryota</taxon>
        <taxon>Metazoa</taxon>
        <taxon>Chordata</taxon>
        <taxon>Craniata</taxon>
        <taxon>Vertebrata</taxon>
        <taxon>Euteleostomi</taxon>
        <taxon>Mammalia</taxon>
        <taxon>Eutheria</taxon>
        <taxon>Laurasiatheria</taxon>
        <taxon>Carnivora</taxon>
        <taxon>Feliformia</taxon>
        <taxon>Felidae</taxon>
        <taxon>Pantherinae</taxon>
        <taxon>Panthera</taxon>
    </lineage>
</organism>
<feature type="compositionally biased region" description="Low complexity" evidence="1">
    <location>
        <begin position="316"/>
        <end position="342"/>
    </location>
</feature>
<dbReference type="GO" id="GO:0000122">
    <property type="term" value="P:negative regulation of transcription by RNA polymerase II"/>
    <property type="evidence" value="ECO:0007669"/>
    <property type="project" value="TreeGrafter"/>
</dbReference>
<keyword evidence="4" id="KW-1185">Reference proteome</keyword>
<dbReference type="PANTHER" id="PTHR11736">
    <property type="entry name" value="MELANOMA-ASSOCIATED ANTIGEN MAGE ANTIGEN"/>
    <property type="match status" value="1"/>
</dbReference>
<dbReference type="FunFam" id="1.10.10.1210:FF:000001">
    <property type="entry name" value="melanoma-associated antigen D1"/>
    <property type="match status" value="1"/>
</dbReference>
<proteinExistence type="predicted"/>
<dbReference type="FunFam" id="1.10.10.1200:FF:000007">
    <property type="entry name" value="Melanoma-associated antigen C2"/>
    <property type="match status" value="1"/>
</dbReference>
<dbReference type="InterPro" id="IPR002190">
    <property type="entry name" value="MHD_dom"/>
</dbReference>
<dbReference type="RefSeq" id="XP_007084857.1">
    <property type="nucleotide sequence ID" value="XM_007084795.1"/>
</dbReference>
<feature type="region of interest" description="Disordered" evidence="1">
    <location>
        <begin position="314"/>
        <end position="342"/>
    </location>
</feature>
<feature type="compositionally biased region" description="Basic residues" evidence="1">
    <location>
        <begin position="1"/>
        <end position="18"/>
    </location>
</feature>
<feature type="compositionally biased region" description="Polar residues" evidence="1">
    <location>
        <begin position="58"/>
        <end position="67"/>
    </location>
</feature>
<dbReference type="GO" id="GO:0005634">
    <property type="term" value="C:nucleus"/>
    <property type="evidence" value="ECO:0007669"/>
    <property type="project" value="TreeGrafter"/>
</dbReference>
<dbReference type="InterPro" id="IPR041898">
    <property type="entry name" value="MAGE_WH1"/>
</dbReference>
<reference evidence="3" key="1">
    <citation type="submission" date="2025-08" db="UniProtKB">
        <authorList>
            <consortium name="Ensembl"/>
        </authorList>
    </citation>
    <scope>IDENTIFICATION</scope>
</reference>
<dbReference type="Proteomes" id="UP000675900">
    <property type="component" value="Unassembled WGS sequence"/>
</dbReference>
<dbReference type="InterPro" id="IPR037445">
    <property type="entry name" value="MAGE"/>
</dbReference>
<feature type="compositionally biased region" description="Low complexity" evidence="1">
    <location>
        <begin position="20"/>
        <end position="57"/>
    </location>
</feature>
<reference evidence="3" key="2">
    <citation type="submission" date="2025-09" db="UniProtKB">
        <authorList>
            <consortium name="Ensembl"/>
        </authorList>
    </citation>
    <scope>IDENTIFICATION</scope>
</reference>
<feature type="domain" description="MAGE" evidence="2">
    <location>
        <begin position="107"/>
        <end position="306"/>
    </location>
</feature>
<dbReference type="Gene3D" id="1.10.10.1210">
    <property type="entry name" value="MAGE homology domain, winged helix WH2 motif"/>
    <property type="match status" value="1"/>
</dbReference>
<dbReference type="SMART" id="SM01392">
    <property type="entry name" value="MAGE_N"/>
    <property type="match status" value="1"/>
</dbReference>
<dbReference type="KEGG" id="ptg:102963765"/>
<evidence type="ECO:0000313" key="4">
    <source>
        <dbReference type="Proteomes" id="UP000675900"/>
    </source>
</evidence>
<protein>
    <recommendedName>
        <fullName evidence="2">MAGE domain-containing protein</fullName>
    </recommendedName>
</protein>
<dbReference type="PANTHER" id="PTHR11736:SF154">
    <property type="entry name" value="MAGE DOMAIN-CONTAINING PROTEIN"/>
    <property type="match status" value="1"/>
</dbReference>
<dbReference type="Pfam" id="PF12440">
    <property type="entry name" value="MAGE_N"/>
    <property type="match status" value="1"/>
</dbReference>
<dbReference type="Pfam" id="PF01454">
    <property type="entry name" value="MAGE"/>
    <property type="match status" value="1"/>
</dbReference>